<dbReference type="Pfam" id="PF20150">
    <property type="entry name" value="2EXR"/>
    <property type="match status" value="1"/>
</dbReference>
<proteinExistence type="predicted"/>
<reference evidence="2 3" key="1">
    <citation type="submission" date="2016-07" db="EMBL/GenBank/DDBJ databases">
        <title>Pervasive Adenine N6-methylation of Active Genes in Fungi.</title>
        <authorList>
            <consortium name="DOE Joint Genome Institute"/>
            <person name="Mondo S.J."/>
            <person name="Dannebaum R.O."/>
            <person name="Kuo R.C."/>
            <person name="Labutti K."/>
            <person name="Haridas S."/>
            <person name="Kuo A."/>
            <person name="Salamov A."/>
            <person name="Ahrendt S.R."/>
            <person name="Lipzen A."/>
            <person name="Sullivan W."/>
            <person name="Andreopoulos W.B."/>
            <person name="Clum A."/>
            <person name="Lindquist E."/>
            <person name="Daum C."/>
            <person name="Ramamoorthy G.K."/>
            <person name="Gryganskyi A."/>
            <person name="Culley D."/>
            <person name="Magnuson J.K."/>
            <person name="James T.Y."/>
            <person name="O'Malley M.A."/>
            <person name="Stajich J.E."/>
            <person name="Spatafora J.W."/>
            <person name="Visel A."/>
            <person name="Grigoriev I.V."/>
        </authorList>
    </citation>
    <scope>NUCLEOTIDE SEQUENCE [LARGE SCALE GENOMIC DNA]</scope>
    <source>
        <strain evidence="2 3">CBS 129021</strain>
    </source>
</reference>
<dbReference type="AlphaFoldDB" id="A0A1Y2D8X7"/>
<dbReference type="GeneID" id="63781152"/>
<sequence length="312" mass="36653">MSPVNTTRSIETGFPQFPRLPQEIQDMVWAFANESYIQNLYFHPKHQPFWSKSRIVRLIKNTFSCNRSPQEEMIHHVSHACSASHAQAARHCLFSVTDPRVDPQLLQSPHFRQFCGEIREVIMNAREIMAYEDAYQGVIDTMRDRSLFPQLRRVHLGETVRYWDSGDMFQSRLDECGGEEDYGPYLIGWKDFTRLINSKANDSRYFKLKLREMRDGIAGDLGWLQYKWLEGSYQGAVLQDEEDEDDSQRRREEQQHILETMPKFVEDIFYLPTPPTQPVNTSCFGKIAQVGKQVWDKTLAMYTNYLEYGSFY</sequence>
<name>A0A1Y2D8X7_9PEZI</name>
<accession>A0A1Y2D8X7</accession>
<dbReference type="InterPro" id="IPR045518">
    <property type="entry name" value="2EXR"/>
</dbReference>
<organism evidence="2 3">
    <name type="scientific">Pseudomassariella vexata</name>
    <dbReference type="NCBI Taxonomy" id="1141098"/>
    <lineage>
        <taxon>Eukaryota</taxon>
        <taxon>Fungi</taxon>
        <taxon>Dikarya</taxon>
        <taxon>Ascomycota</taxon>
        <taxon>Pezizomycotina</taxon>
        <taxon>Sordariomycetes</taxon>
        <taxon>Xylariomycetidae</taxon>
        <taxon>Amphisphaeriales</taxon>
        <taxon>Pseudomassariaceae</taxon>
        <taxon>Pseudomassariella</taxon>
    </lineage>
</organism>
<evidence type="ECO:0000313" key="3">
    <source>
        <dbReference type="Proteomes" id="UP000193689"/>
    </source>
</evidence>
<dbReference type="EMBL" id="MCFJ01000029">
    <property type="protein sequence ID" value="ORY55095.1"/>
    <property type="molecule type" value="Genomic_DNA"/>
</dbReference>
<comment type="caution">
    <text evidence="2">The sequence shown here is derived from an EMBL/GenBank/DDBJ whole genome shotgun (WGS) entry which is preliminary data.</text>
</comment>
<protein>
    <recommendedName>
        <fullName evidence="1">2EXR domain-containing protein</fullName>
    </recommendedName>
</protein>
<dbReference type="Proteomes" id="UP000193689">
    <property type="component" value="Unassembled WGS sequence"/>
</dbReference>
<gene>
    <name evidence="2" type="ORF">BCR38DRAFT_506393</name>
</gene>
<evidence type="ECO:0000259" key="1">
    <source>
        <dbReference type="Pfam" id="PF20150"/>
    </source>
</evidence>
<dbReference type="InParanoid" id="A0A1Y2D8X7"/>
<dbReference type="RefSeq" id="XP_040709463.1">
    <property type="nucleotide sequence ID" value="XM_040864940.1"/>
</dbReference>
<feature type="domain" description="2EXR" evidence="1">
    <location>
        <begin position="14"/>
        <end position="97"/>
    </location>
</feature>
<evidence type="ECO:0000313" key="2">
    <source>
        <dbReference type="EMBL" id="ORY55095.1"/>
    </source>
</evidence>
<keyword evidence="3" id="KW-1185">Reference proteome</keyword>